<evidence type="ECO:0000256" key="6">
    <source>
        <dbReference type="ARBA" id="ARBA00023170"/>
    </source>
</evidence>
<evidence type="ECO:0000256" key="7">
    <source>
        <dbReference type="ARBA" id="ARBA00023224"/>
    </source>
</evidence>
<dbReference type="Pfam" id="PF00001">
    <property type="entry name" value="7tm_1"/>
    <property type="match status" value="1"/>
</dbReference>
<evidence type="ECO:0000256" key="2">
    <source>
        <dbReference type="ARBA" id="ARBA00022692"/>
    </source>
</evidence>
<evidence type="ECO:0000313" key="11">
    <source>
        <dbReference type="Proteomes" id="UP000230750"/>
    </source>
</evidence>
<organism evidence="10 11">
    <name type="scientific">Stichopus japonicus</name>
    <name type="common">Sea cucumber</name>
    <dbReference type="NCBI Taxonomy" id="307972"/>
    <lineage>
        <taxon>Eukaryota</taxon>
        <taxon>Metazoa</taxon>
        <taxon>Echinodermata</taxon>
        <taxon>Eleutherozoa</taxon>
        <taxon>Echinozoa</taxon>
        <taxon>Holothuroidea</taxon>
        <taxon>Aspidochirotacea</taxon>
        <taxon>Aspidochirotida</taxon>
        <taxon>Stichopodidae</taxon>
        <taxon>Apostichopus</taxon>
    </lineage>
</organism>
<dbReference type="STRING" id="307972.A0A2G8LBC0"/>
<dbReference type="PROSITE" id="PS50262">
    <property type="entry name" value="G_PROTEIN_RECEP_F1_2"/>
    <property type="match status" value="1"/>
</dbReference>
<evidence type="ECO:0000256" key="5">
    <source>
        <dbReference type="ARBA" id="ARBA00023136"/>
    </source>
</evidence>
<dbReference type="GO" id="GO:0004930">
    <property type="term" value="F:G protein-coupled receptor activity"/>
    <property type="evidence" value="ECO:0007669"/>
    <property type="project" value="UniProtKB-KW"/>
</dbReference>
<evidence type="ECO:0000256" key="8">
    <source>
        <dbReference type="SAM" id="Phobius"/>
    </source>
</evidence>
<evidence type="ECO:0000259" key="9">
    <source>
        <dbReference type="PROSITE" id="PS50262"/>
    </source>
</evidence>
<dbReference type="CDD" id="cd00637">
    <property type="entry name" value="7tm_classA_rhodopsin-like"/>
    <property type="match status" value="1"/>
</dbReference>
<name>A0A2G8LBC0_STIJA</name>
<comment type="subcellular location">
    <subcellularLocation>
        <location evidence="1">Membrane</location>
        <topology evidence="1">Multi-pass membrane protein</topology>
    </subcellularLocation>
</comment>
<dbReference type="InterPro" id="IPR000276">
    <property type="entry name" value="GPCR_Rhodpsn"/>
</dbReference>
<keyword evidence="7" id="KW-0807">Transducer</keyword>
<dbReference type="PRINTS" id="PR00237">
    <property type="entry name" value="GPCRRHODOPSN"/>
</dbReference>
<evidence type="ECO:0000256" key="1">
    <source>
        <dbReference type="ARBA" id="ARBA00004141"/>
    </source>
</evidence>
<feature type="transmembrane region" description="Helical" evidence="8">
    <location>
        <begin position="96"/>
        <end position="118"/>
    </location>
</feature>
<sequence>MNESDCSTNISAILAWHKGRNNFVLLCYSAILLIGVAGNGSVLYLFMREKKLRDVNNAFIINLTIGDFLFVIFFVPSSIFENVFYFRPFGLSLCQMLALVTYCSHDVSILSLVVLSFIRYRAVMHPMENFANHRINRTVIACVPDLGLIAILSAIDTDANNAKKSAKRLH</sequence>
<dbReference type="OrthoDB" id="6088892at2759"/>
<proteinExistence type="predicted"/>
<protein>
    <submittedName>
        <fullName evidence="10">Putative allatostatin B receptor</fullName>
    </submittedName>
</protein>
<evidence type="ECO:0000256" key="3">
    <source>
        <dbReference type="ARBA" id="ARBA00022989"/>
    </source>
</evidence>
<accession>A0A2G8LBC0</accession>
<comment type="caution">
    <text evidence="10">The sequence shown here is derived from an EMBL/GenBank/DDBJ whole genome shotgun (WGS) entry which is preliminary data.</text>
</comment>
<reference evidence="10 11" key="1">
    <citation type="journal article" date="2017" name="PLoS Biol.">
        <title>The sea cucumber genome provides insights into morphological evolution and visceral regeneration.</title>
        <authorList>
            <person name="Zhang X."/>
            <person name="Sun L."/>
            <person name="Yuan J."/>
            <person name="Sun Y."/>
            <person name="Gao Y."/>
            <person name="Zhang L."/>
            <person name="Li S."/>
            <person name="Dai H."/>
            <person name="Hamel J.F."/>
            <person name="Liu C."/>
            <person name="Yu Y."/>
            <person name="Liu S."/>
            <person name="Lin W."/>
            <person name="Guo K."/>
            <person name="Jin S."/>
            <person name="Xu P."/>
            <person name="Storey K.B."/>
            <person name="Huan P."/>
            <person name="Zhang T."/>
            <person name="Zhou Y."/>
            <person name="Zhang J."/>
            <person name="Lin C."/>
            <person name="Li X."/>
            <person name="Xing L."/>
            <person name="Huo D."/>
            <person name="Sun M."/>
            <person name="Wang L."/>
            <person name="Mercier A."/>
            <person name="Li F."/>
            <person name="Yang H."/>
            <person name="Xiang J."/>
        </authorList>
    </citation>
    <scope>NUCLEOTIDE SEQUENCE [LARGE SCALE GENOMIC DNA]</scope>
    <source>
        <strain evidence="10">Shaxun</strain>
        <tissue evidence="10">Muscle</tissue>
    </source>
</reference>
<evidence type="ECO:0000313" key="10">
    <source>
        <dbReference type="EMBL" id="PIK57534.1"/>
    </source>
</evidence>
<keyword evidence="3 8" id="KW-1133">Transmembrane helix</keyword>
<evidence type="ECO:0000256" key="4">
    <source>
        <dbReference type="ARBA" id="ARBA00023040"/>
    </source>
</evidence>
<keyword evidence="2 8" id="KW-0812">Transmembrane</keyword>
<dbReference type="GO" id="GO:0005886">
    <property type="term" value="C:plasma membrane"/>
    <property type="evidence" value="ECO:0007669"/>
    <property type="project" value="TreeGrafter"/>
</dbReference>
<feature type="transmembrane region" description="Helical" evidence="8">
    <location>
        <begin position="58"/>
        <end position="76"/>
    </location>
</feature>
<keyword evidence="11" id="KW-1185">Reference proteome</keyword>
<keyword evidence="5 8" id="KW-0472">Membrane</keyword>
<keyword evidence="6 10" id="KW-0675">Receptor</keyword>
<dbReference type="Gene3D" id="1.20.1070.10">
    <property type="entry name" value="Rhodopsin 7-helix transmembrane proteins"/>
    <property type="match status" value="1"/>
</dbReference>
<gene>
    <name evidence="10" type="ORF">BSL78_05598</name>
</gene>
<dbReference type="AlphaFoldDB" id="A0A2G8LBC0"/>
<dbReference type="InterPro" id="IPR017452">
    <property type="entry name" value="GPCR_Rhodpsn_7TM"/>
</dbReference>
<dbReference type="EMBL" id="MRZV01000140">
    <property type="protein sequence ID" value="PIK57534.1"/>
    <property type="molecule type" value="Genomic_DNA"/>
</dbReference>
<feature type="transmembrane region" description="Helical" evidence="8">
    <location>
        <begin position="138"/>
        <end position="155"/>
    </location>
</feature>
<dbReference type="SUPFAM" id="SSF81321">
    <property type="entry name" value="Family A G protein-coupled receptor-like"/>
    <property type="match status" value="1"/>
</dbReference>
<dbReference type="PANTHER" id="PTHR45695:SF9">
    <property type="entry name" value="LEUCOKININ RECEPTOR"/>
    <property type="match status" value="1"/>
</dbReference>
<feature type="transmembrane region" description="Helical" evidence="8">
    <location>
        <begin position="23"/>
        <end position="46"/>
    </location>
</feature>
<dbReference type="Proteomes" id="UP000230750">
    <property type="component" value="Unassembled WGS sequence"/>
</dbReference>
<feature type="domain" description="G-protein coupled receptors family 1 profile" evidence="9">
    <location>
        <begin position="38"/>
        <end position="127"/>
    </location>
</feature>
<keyword evidence="4" id="KW-0297">G-protein coupled receptor</keyword>
<dbReference type="PANTHER" id="PTHR45695">
    <property type="entry name" value="LEUCOKININ RECEPTOR-RELATED"/>
    <property type="match status" value="1"/>
</dbReference>